<dbReference type="Proteomes" id="UP000070168">
    <property type="component" value="Unassembled WGS sequence"/>
</dbReference>
<dbReference type="EMBL" id="LHQR01000065">
    <property type="protein sequence ID" value="KXG48729.1"/>
    <property type="molecule type" value="Genomic_DNA"/>
</dbReference>
<dbReference type="Pfam" id="PF22749">
    <property type="entry name" value="Arb2"/>
    <property type="match status" value="1"/>
</dbReference>
<reference evidence="3 4" key="1">
    <citation type="journal article" date="2016" name="BMC Genomics">
        <title>Genome sequencing and secondary metabolism of the postharvest pathogen Penicillium griseofulvum.</title>
        <authorList>
            <person name="Banani H."/>
            <person name="Marcet-Houben M."/>
            <person name="Ballester A.R."/>
            <person name="Abbruscato P."/>
            <person name="Gonzalez-Candelas L."/>
            <person name="Gabaldon T."/>
            <person name="Spadaro D."/>
        </authorList>
    </citation>
    <scope>NUCLEOTIDE SEQUENCE [LARGE SCALE GENOMIC DNA]</scope>
    <source>
        <strain evidence="3 4">PG3</strain>
    </source>
</reference>
<dbReference type="OrthoDB" id="421951at2759"/>
<feature type="domain" description="Arb2" evidence="2">
    <location>
        <begin position="17"/>
        <end position="295"/>
    </location>
</feature>
<dbReference type="PANTHER" id="PTHR21357">
    <property type="entry name" value="FAM172 FAMILY PROTEIN HOMOLOG CG10038"/>
    <property type="match status" value="1"/>
</dbReference>
<evidence type="ECO:0000256" key="1">
    <source>
        <dbReference type="SAM" id="MobiDB-lite"/>
    </source>
</evidence>
<dbReference type="GeneID" id="63705612"/>
<gene>
    <name evidence="3" type="ORF">PGRI_025990</name>
</gene>
<keyword evidence="4" id="KW-1185">Reference proteome</keyword>
<feature type="region of interest" description="Disordered" evidence="1">
    <location>
        <begin position="452"/>
        <end position="477"/>
    </location>
</feature>
<dbReference type="RefSeq" id="XP_040647265.1">
    <property type="nucleotide sequence ID" value="XM_040790312.1"/>
</dbReference>
<sequence length="510" mass="56006">MNGIGDDLLPVNEIFVDQLEALGFIVTEDGRIRYIGAPDQGPRFKINRSGRINLAHMDALHRAIRTMVMDRLVGMGMDIVQIPVDNWRRVPILMTGNVQNASRVVVFCGEVVEDLGILSYRDLCDDGFPYGSIVTFARALLGENASRSSTCLIIANPGHKLWYNEGWRAVTEDTYHGQHASSSVGRERPLSPRNHLYNGGVNQHVRKVFERILIGKNCQVNARIDIVGQSEGGHAAISYLKSRWGFWSPNISSLTLINPEIIGKMDTKVDDLNDPKSFAWFMKNRCRGWAVSDKPIGTRLPGLDDLHGGCSIYSAGEVTKSACMMTRGIAHILTWMNIMHHCPLAIEKSDDVNPGEHDPSIVVDPDSLTSTLVVDEIPGSKAELCTLGFRYEKDIAEMTEALVASVKFTDGSKGSATFFNNRMKRHNNEMDDDEVNDDYNCDISIIITPPPASEVTSSVPDAPAAASPAAAPPVTAPDAVVEGTYDDVIRGQVGPFDLGDLQDIREEAEE</sequence>
<dbReference type="InterPro" id="IPR053858">
    <property type="entry name" value="Arb2_dom"/>
</dbReference>
<dbReference type="OMA" id="MNIMHYS"/>
<organism evidence="3 4">
    <name type="scientific">Penicillium patulum</name>
    <name type="common">Penicillium griseofulvum</name>
    <dbReference type="NCBI Taxonomy" id="5078"/>
    <lineage>
        <taxon>Eukaryota</taxon>
        <taxon>Fungi</taxon>
        <taxon>Dikarya</taxon>
        <taxon>Ascomycota</taxon>
        <taxon>Pezizomycotina</taxon>
        <taxon>Eurotiomycetes</taxon>
        <taxon>Eurotiomycetidae</taxon>
        <taxon>Eurotiales</taxon>
        <taxon>Aspergillaceae</taxon>
        <taxon>Penicillium</taxon>
    </lineage>
</organism>
<dbReference type="InterPro" id="IPR048263">
    <property type="entry name" value="Arb2"/>
</dbReference>
<name>A0A135LIG2_PENPA</name>
<feature type="compositionally biased region" description="Low complexity" evidence="1">
    <location>
        <begin position="455"/>
        <end position="469"/>
    </location>
</feature>
<proteinExistence type="predicted"/>
<dbReference type="GO" id="GO:0005634">
    <property type="term" value="C:nucleus"/>
    <property type="evidence" value="ECO:0007669"/>
    <property type="project" value="TreeGrafter"/>
</dbReference>
<dbReference type="AlphaFoldDB" id="A0A135LIG2"/>
<accession>A0A135LIG2</accession>
<dbReference type="PANTHER" id="PTHR21357:SF4">
    <property type="entry name" value="FAM172 FAMILY PROTEIN HOMOLOG CG10038"/>
    <property type="match status" value="1"/>
</dbReference>
<evidence type="ECO:0000259" key="2">
    <source>
        <dbReference type="Pfam" id="PF22749"/>
    </source>
</evidence>
<dbReference type="STRING" id="5078.A0A135LIG2"/>
<evidence type="ECO:0000313" key="4">
    <source>
        <dbReference type="Proteomes" id="UP000070168"/>
    </source>
</evidence>
<dbReference type="GO" id="GO:0035197">
    <property type="term" value="F:siRNA binding"/>
    <property type="evidence" value="ECO:0007669"/>
    <property type="project" value="TreeGrafter"/>
</dbReference>
<protein>
    <recommendedName>
        <fullName evidence="2">Arb2 domain-containing protein</fullName>
    </recommendedName>
</protein>
<comment type="caution">
    <text evidence="3">The sequence shown here is derived from an EMBL/GenBank/DDBJ whole genome shotgun (WGS) entry which is preliminary data.</text>
</comment>
<dbReference type="GO" id="GO:0031048">
    <property type="term" value="P:regulatory ncRNA-mediated heterochromatin formation"/>
    <property type="evidence" value="ECO:0007669"/>
    <property type="project" value="TreeGrafter"/>
</dbReference>
<evidence type="ECO:0000313" key="3">
    <source>
        <dbReference type="EMBL" id="KXG48729.1"/>
    </source>
</evidence>